<evidence type="ECO:0000256" key="2">
    <source>
        <dbReference type="ARBA" id="ARBA00022448"/>
    </source>
</evidence>
<evidence type="ECO:0000256" key="4">
    <source>
        <dbReference type="ARBA" id="ARBA00022741"/>
    </source>
</evidence>
<evidence type="ECO:0000259" key="10">
    <source>
        <dbReference type="PROSITE" id="PS50893"/>
    </source>
</evidence>
<sequence length="1340" mass="146557">MGGGRVVPEPPAGSENDPTLNFTLGTANLPSGAGKSCYIAPNLAIGIGLDPKQVLTCDPGWYCPNLNQSDPTTLPVYCPPSSGCQQYRLTSLPCSPQGKYEPVVCKPGFYCPDFLTMLPCPKGYYCPTGTVTPHACTWFASCPQGSYSQTVYGFFIFMGLLDFLLAVMIIIFKFRQGHIKIGLFGGQKDGNGGQDLISTILQGPSFALEQTARRTIAQVEAARHDTGMHPGGEVMSPEESSNQGMQLLVDAFRESFRNRELRMNFRFDNLALVLKNGKTILQGVTGEIRSKRMTAIIGPSGAGKTTFMNVLMGKVSRTGGELFINGEKTEMHLYKKIVGYVPQEDIMINHLTVRENVLHAARVRLPRHWTAKQINNHVDNILRALNLAHVANSCIGDENTRGISGGQRKRVNIAMELAAAPLAIFLDEPTSGLDATSSLDVANILHSVASLGLTIVAVIHQPRIEIFRKFDDVLMIAPGGRVAYLGPTTLAKQYFETLGFEFEPMANASDTLMDILAGKGVNRLFTLTPDQLVEIWEDRHSRDIYNEPPSFFNQAPEENPQEVVDDMVSRPASVVKVEQWLGAVHSSDHKMMSSSPPRDDPVPVRSVADEDDDIPISLSMDRGMSRRSRNSRSGFVVADQVVSEGRLRHTSDVATAVHTPVGSARNLHLSERDVGAAVATATRPAGTPRTLTRSLKSRKSFQGARGSEMSEDGRNFEREFHVVVPQVVKERGASFIKQVYYCHQRSLIQQSRQVGALALEIFVAMFAGMLMGVSTIGKVKELMNGIYWGIYILLSPAPLDLLALYGLLIGIAIALSGAPAGVKVFGEEKPVFWREAASGHSRLAYYLGKTIATVYRLILTSLHFTGLYMLLAKPVLDPYMQYALVLFQFWGVYGISCIVSVVVRRENASLLAVVIALFAAIFCGYGPSLVQAKKSGYMFLFEMSFNKWAAEANYAASIIVYRNRLDIDLMASIWGYSLSQVNLDLFMCVIIGIVMRVIGTRKSHAKAHTGIEIVENTELEWEEYRPLDGVTKNDEQVADDDYNSNEWESVFEDAQDEMGQWERMRSGYYTGMLVAMNRNSLRKNECDGVHASVAEGNKTAAALLAQLKRVQERKEQDRKTDRKQLNNKDRLGNAIPARLVSVVKFKNLLKNKRHAHGTLEELRPEAMHAERIALLFQLPTTTRAQGADSFLLDTCNCFCGPKPVSSTLRSQTTTASPVPGSSDKLELAGSIPIFGLSSGTSCSNTSCLGYFPVACHTGAEVRAGCAHCEGGLNGNTFAHPPDVVSGGDRAGAGSASPTDPMQSNQDRGKPQKGFNIPPGAASWGSVLMPCISLIIIGLVF</sequence>
<feature type="domain" description="ABC transporter" evidence="10">
    <location>
        <begin position="265"/>
        <end position="503"/>
    </location>
</feature>
<dbReference type="SUPFAM" id="SSF52540">
    <property type="entry name" value="P-loop containing nucleoside triphosphate hydrolases"/>
    <property type="match status" value="1"/>
</dbReference>
<dbReference type="GO" id="GO:0005524">
    <property type="term" value="F:ATP binding"/>
    <property type="evidence" value="ECO:0007669"/>
    <property type="project" value="UniProtKB-KW"/>
</dbReference>
<proteinExistence type="predicted"/>
<dbReference type="Proteomes" id="UP000320333">
    <property type="component" value="Unassembled WGS sequence"/>
</dbReference>
<dbReference type="InterPro" id="IPR003593">
    <property type="entry name" value="AAA+_ATPase"/>
</dbReference>
<dbReference type="Gene3D" id="3.40.50.300">
    <property type="entry name" value="P-loop containing nucleotide triphosphate hydrolases"/>
    <property type="match status" value="1"/>
</dbReference>
<feature type="transmembrane region" description="Helical" evidence="9">
    <location>
        <begin position="151"/>
        <end position="172"/>
    </location>
</feature>
<dbReference type="GO" id="GO:0140359">
    <property type="term" value="F:ABC-type transporter activity"/>
    <property type="evidence" value="ECO:0007669"/>
    <property type="project" value="InterPro"/>
</dbReference>
<dbReference type="FunFam" id="3.40.50.300:FF:000367">
    <property type="entry name" value="ABC transporter G family member 24"/>
    <property type="match status" value="1"/>
</dbReference>
<feature type="region of interest" description="Disordered" evidence="8">
    <location>
        <begin position="1110"/>
        <end position="1130"/>
    </location>
</feature>
<keyword evidence="2" id="KW-0813">Transport</keyword>
<reference evidence="11 12" key="1">
    <citation type="journal article" date="2019" name="Sci. Rep.">
        <title>Comparative genomics of chytrid fungi reveal insights into the obligate biotrophic and pathogenic lifestyle of Synchytrium endobioticum.</title>
        <authorList>
            <person name="van de Vossenberg B.T.L.H."/>
            <person name="Warris S."/>
            <person name="Nguyen H.D.T."/>
            <person name="van Gent-Pelzer M.P.E."/>
            <person name="Joly D.L."/>
            <person name="van de Geest H.C."/>
            <person name="Bonants P.J.M."/>
            <person name="Smith D.S."/>
            <person name="Levesque C.A."/>
            <person name="van der Lee T.A.J."/>
        </authorList>
    </citation>
    <scope>NUCLEOTIDE SEQUENCE [LARGE SCALE GENOMIC DNA]</scope>
    <source>
        <strain evidence="11 12">CBS 675.73</strain>
    </source>
</reference>
<dbReference type="InterPro" id="IPR050352">
    <property type="entry name" value="ABCG_transporters"/>
</dbReference>
<dbReference type="GO" id="GO:0016887">
    <property type="term" value="F:ATP hydrolysis activity"/>
    <property type="evidence" value="ECO:0007669"/>
    <property type="project" value="InterPro"/>
</dbReference>
<feature type="region of interest" description="Disordered" evidence="8">
    <location>
        <begin position="586"/>
        <end position="608"/>
    </location>
</feature>
<organism evidence="11 12">
    <name type="scientific">Chytriomyces confervae</name>
    <dbReference type="NCBI Taxonomy" id="246404"/>
    <lineage>
        <taxon>Eukaryota</taxon>
        <taxon>Fungi</taxon>
        <taxon>Fungi incertae sedis</taxon>
        <taxon>Chytridiomycota</taxon>
        <taxon>Chytridiomycota incertae sedis</taxon>
        <taxon>Chytridiomycetes</taxon>
        <taxon>Chytridiales</taxon>
        <taxon>Chytriomycetaceae</taxon>
        <taxon>Chytriomyces</taxon>
    </lineage>
</organism>
<feature type="compositionally biased region" description="Low complexity" evidence="8">
    <location>
        <begin position="1285"/>
        <end position="1296"/>
    </location>
</feature>
<gene>
    <name evidence="11" type="ORF">CcCBS67573_g09684</name>
</gene>
<evidence type="ECO:0000256" key="1">
    <source>
        <dbReference type="ARBA" id="ARBA00004141"/>
    </source>
</evidence>
<keyword evidence="6 9" id="KW-1133">Transmembrane helix</keyword>
<keyword evidence="7 9" id="KW-0472">Membrane</keyword>
<feature type="transmembrane region" description="Helical" evidence="9">
    <location>
        <begin position="843"/>
        <end position="870"/>
    </location>
</feature>
<dbReference type="InterPro" id="IPR027417">
    <property type="entry name" value="P-loop_NTPase"/>
</dbReference>
<dbReference type="OrthoDB" id="66620at2759"/>
<dbReference type="Pfam" id="PF19055">
    <property type="entry name" value="ABC2_membrane_7"/>
    <property type="match status" value="2"/>
</dbReference>
<evidence type="ECO:0000256" key="8">
    <source>
        <dbReference type="SAM" id="MobiDB-lite"/>
    </source>
</evidence>
<keyword evidence="5" id="KW-0067">ATP-binding</keyword>
<keyword evidence="4" id="KW-0547">Nucleotide-binding</keyword>
<feature type="transmembrane region" description="Helical" evidence="9">
    <location>
        <begin position="882"/>
        <end position="903"/>
    </location>
</feature>
<keyword evidence="12" id="KW-1185">Reference proteome</keyword>
<evidence type="ECO:0000256" key="6">
    <source>
        <dbReference type="ARBA" id="ARBA00022989"/>
    </source>
</evidence>
<evidence type="ECO:0000256" key="9">
    <source>
        <dbReference type="SAM" id="Phobius"/>
    </source>
</evidence>
<dbReference type="CDD" id="cd03213">
    <property type="entry name" value="ABCG_EPDR"/>
    <property type="match status" value="1"/>
</dbReference>
<dbReference type="PANTHER" id="PTHR48041:SF91">
    <property type="entry name" value="ABC TRANSPORTER G FAMILY MEMBER 28"/>
    <property type="match status" value="1"/>
</dbReference>
<evidence type="ECO:0000256" key="5">
    <source>
        <dbReference type="ARBA" id="ARBA00022840"/>
    </source>
</evidence>
<comment type="subcellular location">
    <subcellularLocation>
        <location evidence="1">Membrane</location>
        <topology evidence="1">Multi-pass membrane protein</topology>
    </subcellularLocation>
</comment>
<feature type="region of interest" description="Disordered" evidence="8">
    <location>
        <begin position="1279"/>
        <end position="1315"/>
    </location>
</feature>
<evidence type="ECO:0000256" key="3">
    <source>
        <dbReference type="ARBA" id="ARBA00022692"/>
    </source>
</evidence>
<dbReference type="InterPro" id="IPR003439">
    <property type="entry name" value="ABC_transporter-like_ATP-bd"/>
</dbReference>
<feature type="transmembrane region" description="Helical" evidence="9">
    <location>
        <begin position="910"/>
        <end position="930"/>
    </location>
</feature>
<evidence type="ECO:0000313" key="11">
    <source>
        <dbReference type="EMBL" id="TPX53571.1"/>
    </source>
</evidence>
<dbReference type="EMBL" id="QEAP01000943">
    <property type="protein sequence ID" value="TPX53571.1"/>
    <property type="molecule type" value="Genomic_DNA"/>
</dbReference>
<accession>A0A507DQA7</accession>
<dbReference type="InterPro" id="IPR043926">
    <property type="entry name" value="ABCG_dom"/>
</dbReference>
<evidence type="ECO:0000256" key="7">
    <source>
        <dbReference type="ARBA" id="ARBA00023136"/>
    </source>
</evidence>
<dbReference type="SMART" id="SM00382">
    <property type="entry name" value="AAA"/>
    <property type="match status" value="1"/>
</dbReference>
<dbReference type="InterPro" id="IPR017871">
    <property type="entry name" value="ABC_transporter-like_CS"/>
</dbReference>
<feature type="transmembrane region" description="Helical" evidence="9">
    <location>
        <begin position="754"/>
        <end position="776"/>
    </location>
</feature>
<name>A0A507DQA7_9FUNG</name>
<dbReference type="PROSITE" id="PS50893">
    <property type="entry name" value="ABC_TRANSPORTER_2"/>
    <property type="match status" value="1"/>
</dbReference>
<dbReference type="PANTHER" id="PTHR48041">
    <property type="entry name" value="ABC TRANSPORTER G FAMILY MEMBER 28"/>
    <property type="match status" value="1"/>
</dbReference>
<dbReference type="PROSITE" id="PS00211">
    <property type="entry name" value="ABC_TRANSPORTER_1"/>
    <property type="match status" value="1"/>
</dbReference>
<keyword evidence="3 9" id="KW-0812">Transmembrane</keyword>
<feature type="compositionally biased region" description="Basic and acidic residues" evidence="8">
    <location>
        <begin position="586"/>
        <end position="602"/>
    </location>
</feature>
<dbReference type="GO" id="GO:0016020">
    <property type="term" value="C:membrane"/>
    <property type="evidence" value="ECO:0007669"/>
    <property type="project" value="UniProtKB-SubCell"/>
</dbReference>
<evidence type="ECO:0000313" key="12">
    <source>
        <dbReference type="Proteomes" id="UP000320333"/>
    </source>
</evidence>
<comment type="caution">
    <text evidence="11">The sequence shown here is derived from an EMBL/GenBank/DDBJ whole genome shotgun (WGS) entry which is preliminary data.</text>
</comment>
<protein>
    <recommendedName>
        <fullName evidence="10">ABC transporter domain-containing protein</fullName>
    </recommendedName>
</protein>
<dbReference type="STRING" id="246404.A0A507DQA7"/>
<dbReference type="Pfam" id="PF00005">
    <property type="entry name" value="ABC_tran"/>
    <property type="match status" value="1"/>
</dbReference>